<dbReference type="EMBL" id="CP000033">
    <property type="protein sequence ID" value="AAV42947.1"/>
    <property type="molecule type" value="Genomic_DNA"/>
</dbReference>
<dbReference type="GeneID" id="93289791"/>
<dbReference type="Proteomes" id="UP000006381">
    <property type="component" value="Chromosome"/>
</dbReference>
<dbReference type="HOGENOM" id="CLU_2490529_0_0_9"/>
<dbReference type="InterPro" id="IPR008254">
    <property type="entry name" value="Flavodoxin/NO_synth"/>
</dbReference>
<dbReference type="InterPro" id="IPR029039">
    <property type="entry name" value="Flavoprotein-like_sf"/>
</dbReference>
<dbReference type="PANTHER" id="PTHR39201">
    <property type="entry name" value="EXPORTED PROTEIN-RELATED"/>
    <property type="match status" value="1"/>
</dbReference>
<dbReference type="OrthoDB" id="2049760at2"/>
<evidence type="ECO:0000313" key="3">
    <source>
        <dbReference type="Proteomes" id="UP000006381"/>
    </source>
</evidence>
<sequence>MGLKVLIAYYSWLGNTKKLADQIAGTIPVNTELELRVPEGTFNNDMYQTFDIAEKQYPTIQNLDLDPNQYDLILVGSPVWGGIPATPIIHS</sequence>
<accession>Q5FK27</accession>
<gene>
    <name evidence="2" type="ordered locus">LBA1103</name>
</gene>
<dbReference type="RefSeq" id="WP_003547439.1">
    <property type="nucleotide sequence ID" value="NC_006814.3"/>
</dbReference>
<dbReference type="Gene3D" id="3.40.50.360">
    <property type="match status" value="1"/>
</dbReference>
<dbReference type="GO" id="GO:0016651">
    <property type="term" value="F:oxidoreductase activity, acting on NAD(P)H"/>
    <property type="evidence" value="ECO:0007669"/>
    <property type="project" value="UniProtKB-ARBA"/>
</dbReference>
<name>Q5FK27_LACAC</name>
<keyword evidence="3" id="KW-1185">Reference proteome</keyword>
<dbReference type="KEGG" id="lac:LBA1103"/>
<evidence type="ECO:0000259" key="1">
    <source>
        <dbReference type="PROSITE" id="PS50902"/>
    </source>
</evidence>
<dbReference type="SUPFAM" id="SSF52218">
    <property type="entry name" value="Flavoproteins"/>
    <property type="match status" value="1"/>
</dbReference>
<reference evidence="2 3" key="1">
    <citation type="journal article" date="2005" name="Proc. Natl. Acad. Sci. U.S.A.">
        <title>Complete genome sequence of the probiotic lactic acid bacterium Lactobacillus acidophilus NCFM.</title>
        <authorList>
            <person name="Altermann E."/>
            <person name="Russell W.M."/>
            <person name="Azcarate-Peril M.A."/>
            <person name="Barrangou R."/>
            <person name="Buck B.L."/>
            <person name="McAuliffe O."/>
            <person name="Souther N."/>
            <person name="Dobson A."/>
            <person name="Duong T."/>
            <person name="Callanan M."/>
            <person name="Lick S."/>
            <person name="Hamrick A."/>
            <person name="Cano R."/>
            <person name="Klaenhammer T.R."/>
        </authorList>
    </citation>
    <scope>NUCLEOTIDE SEQUENCE [LARGE SCALE GENOMIC DNA]</scope>
    <source>
        <strain evidence="3">ATCC 700396 / NCK56 / N2 / NCFM</strain>
    </source>
</reference>
<dbReference type="PROSITE" id="PS50902">
    <property type="entry name" value="FLAVODOXIN_LIKE"/>
    <property type="match status" value="1"/>
</dbReference>
<proteinExistence type="predicted"/>
<dbReference type="PATRIC" id="fig|272621.13.peg.1050"/>
<organism evidence="3">
    <name type="scientific">Lactobacillus acidophilus (strain ATCC 700396 / NCK56 / N2 / NCFM)</name>
    <dbReference type="NCBI Taxonomy" id="272621"/>
    <lineage>
        <taxon>Bacteria</taxon>
        <taxon>Bacillati</taxon>
        <taxon>Bacillota</taxon>
        <taxon>Bacilli</taxon>
        <taxon>Lactobacillales</taxon>
        <taxon>Lactobacillaceae</taxon>
        <taxon>Lactobacillus</taxon>
    </lineage>
</organism>
<dbReference type="AlphaFoldDB" id="Q5FK27"/>
<dbReference type="BioCyc" id="LACI272621:G1G49-1098-MONOMER"/>
<protein>
    <submittedName>
        <fullName evidence="2">Putative flavodoxin</fullName>
    </submittedName>
</protein>
<dbReference type="STRING" id="272621.LBA1103"/>
<dbReference type="GO" id="GO:0010181">
    <property type="term" value="F:FMN binding"/>
    <property type="evidence" value="ECO:0007669"/>
    <property type="project" value="InterPro"/>
</dbReference>
<feature type="domain" description="Flavodoxin-like" evidence="1">
    <location>
        <begin position="5"/>
        <end position="91"/>
    </location>
</feature>
<dbReference type="PANTHER" id="PTHR39201:SF1">
    <property type="entry name" value="FLAVODOXIN-LIKE DOMAIN-CONTAINING PROTEIN"/>
    <property type="match status" value="1"/>
</dbReference>
<evidence type="ECO:0000313" key="2">
    <source>
        <dbReference type="EMBL" id="AAV42947.1"/>
    </source>
</evidence>